<evidence type="ECO:0000313" key="1">
    <source>
        <dbReference type="EMBL" id="MBV7271318.1"/>
    </source>
</evidence>
<comment type="caution">
    <text evidence="1">The sequence shown here is derived from an EMBL/GenBank/DDBJ whole genome shotgun (WGS) entry which is preliminary data.</text>
</comment>
<organism evidence="1 2">
    <name type="scientific">Clostridium thailandense</name>
    <dbReference type="NCBI Taxonomy" id="2794346"/>
    <lineage>
        <taxon>Bacteria</taxon>
        <taxon>Bacillati</taxon>
        <taxon>Bacillota</taxon>
        <taxon>Clostridia</taxon>
        <taxon>Eubacteriales</taxon>
        <taxon>Clostridiaceae</taxon>
        <taxon>Clostridium</taxon>
    </lineage>
</organism>
<dbReference type="RefSeq" id="WP_218318369.1">
    <property type="nucleotide sequence ID" value="NZ_JAEEGC010000001.1"/>
</dbReference>
<dbReference type="Pfam" id="PF03319">
    <property type="entry name" value="EutN_CcmL"/>
    <property type="match status" value="1"/>
</dbReference>
<dbReference type="InterPro" id="IPR004992">
    <property type="entry name" value="EutN_CcmL"/>
</dbReference>
<name>A0A949TUM5_9CLOT</name>
<dbReference type="GO" id="GO:0031469">
    <property type="term" value="C:bacterial microcompartment"/>
    <property type="evidence" value="ECO:0007669"/>
    <property type="project" value="UniProtKB-UniRule"/>
</dbReference>
<reference evidence="1" key="1">
    <citation type="submission" date="2020-12" db="EMBL/GenBank/DDBJ databases">
        <title>Clostridium thailandense sp. nov., a novel acetogenic bacterium isolated from peat land soil in Thailand.</title>
        <authorList>
            <person name="Chaikitkaew S."/>
            <person name="Birkeland N.K."/>
        </authorList>
    </citation>
    <scope>NUCLEOTIDE SEQUENCE</scope>
    <source>
        <strain evidence="1">PL3</strain>
    </source>
</reference>
<dbReference type="PROSITE" id="PS51932">
    <property type="entry name" value="BMV"/>
    <property type="match status" value="1"/>
</dbReference>
<gene>
    <name evidence="1" type="ORF">I6U48_00085</name>
</gene>
<dbReference type="Proteomes" id="UP000694308">
    <property type="component" value="Unassembled WGS sequence"/>
</dbReference>
<accession>A0A949TUM5</accession>
<protein>
    <submittedName>
        <fullName evidence="1">EutN/CcmL family microcompartment protein</fullName>
    </submittedName>
</protein>
<dbReference type="AlphaFoldDB" id="A0A949TUM5"/>
<dbReference type="PANTHER" id="PTHR36539:SF2">
    <property type="entry name" value="ETHANOLAMINE UTILIZATION PROTEIN"/>
    <property type="match status" value="1"/>
</dbReference>
<dbReference type="EMBL" id="JAEEGC010000001">
    <property type="protein sequence ID" value="MBV7271318.1"/>
    <property type="molecule type" value="Genomic_DNA"/>
</dbReference>
<keyword evidence="2" id="KW-1185">Reference proteome</keyword>
<sequence>MVIGTVIDNIWSTRKDEALVGLKFMAVKIIGGKDEGKLIIAVDTIGAGIGERVLVCQGSSARRMPNLENAPVDATIVGIVDEDCKF</sequence>
<dbReference type="PANTHER" id="PTHR36539">
    <property type="entry name" value="ETHANOLAMINE UTILIZATION PROTEIN EUTN"/>
    <property type="match status" value="1"/>
</dbReference>
<proteinExistence type="predicted"/>
<dbReference type="CDD" id="cd01614">
    <property type="entry name" value="EutN_CcmL"/>
    <property type="match status" value="1"/>
</dbReference>
<evidence type="ECO:0000313" key="2">
    <source>
        <dbReference type="Proteomes" id="UP000694308"/>
    </source>
</evidence>